<dbReference type="EMBL" id="VAVY01000001">
    <property type="protein sequence ID" value="TMM67310.1"/>
    <property type="molecule type" value="Genomic_DNA"/>
</dbReference>
<organism evidence="1 2">
    <name type="scientific">Pseudomonas protegens</name>
    <dbReference type="NCBI Taxonomy" id="380021"/>
    <lineage>
        <taxon>Bacteria</taxon>
        <taxon>Pseudomonadati</taxon>
        <taxon>Pseudomonadota</taxon>
        <taxon>Gammaproteobacteria</taxon>
        <taxon>Pseudomonadales</taxon>
        <taxon>Pseudomonadaceae</taxon>
        <taxon>Pseudomonas</taxon>
    </lineage>
</organism>
<dbReference type="RefSeq" id="WP_011062066.1">
    <property type="nucleotide sequence ID" value="NZ_CP022097.2"/>
</dbReference>
<evidence type="ECO:0000313" key="2">
    <source>
        <dbReference type="Proteomes" id="UP000310095"/>
    </source>
</evidence>
<name>A0ABY2VNX6_9PSED</name>
<sequence length="78" mass="8746">MPLTKPNSQLRRDRKEAAALLKWSGVDIMQVATRLSEAGLEDDAQKLMKIALSFQEAEDRLEGYAEEVKVGRAARTNE</sequence>
<comment type="caution">
    <text evidence="1">The sequence shown here is derived from an EMBL/GenBank/DDBJ whole genome shotgun (WGS) entry which is preliminary data.</text>
</comment>
<keyword evidence="2" id="KW-1185">Reference proteome</keyword>
<proteinExistence type="predicted"/>
<reference evidence="1 2" key="1">
    <citation type="submission" date="2019-05" db="EMBL/GenBank/DDBJ databases">
        <title>Identification and Biocontrol Activity Analysis of Biocontrol Strain PF-1 Based on Genome-wide Data.</title>
        <authorList>
            <person name="Qi J."/>
        </authorList>
    </citation>
    <scope>NUCLEOTIDE SEQUENCE [LARGE SCALE GENOMIC DNA]</scope>
    <source>
        <strain evidence="1 2">PF-1</strain>
    </source>
</reference>
<gene>
    <name evidence="1" type="ORF">FEF10_07650</name>
</gene>
<evidence type="ECO:0000313" key="1">
    <source>
        <dbReference type="EMBL" id="TMM67310.1"/>
    </source>
</evidence>
<protein>
    <submittedName>
        <fullName evidence="1">Uncharacterized protein</fullName>
    </submittedName>
</protein>
<dbReference type="Proteomes" id="UP000310095">
    <property type="component" value="Unassembled WGS sequence"/>
</dbReference>
<accession>A0ABY2VNX6</accession>